<dbReference type="AlphaFoldDB" id="A0A1E4U3J5"/>
<dbReference type="PROSITE" id="PS51349">
    <property type="entry name" value="FMN_HYDROXY_ACID_DH_2"/>
    <property type="match status" value="1"/>
</dbReference>
<evidence type="ECO:0000256" key="5">
    <source>
        <dbReference type="ARBA" id="ARBA00023004"/>
    </source>
</evidence>
<dbReference type="OrthoDB" id="1925334at2759"/>
<dbReference type="InterPro" id="IPR008259">
    <property type="entry name" value="FMN_hydac_DH_AS"/>
</dbReference>
<keyword evidence="2" id="KW-0349">Heme</keyword>
<dbReference type="GO" id="GO:0004460">
    <property type="term" value="F:L-lactate dehydrogenase (cytochrome) activity"/>
    <property type="evidence" value="ECO:0007669"/>
    <property type="project" value="TreeGrafter"/>
</dbReference>
<dbReference type="PANTHER" id="PTHR10578">
    <property type="entry name" value="S -2-HYDROXY-ACID OXIDASE-RELATED"/>
    <property type="match status" value="1"/>
</dbReference>
<evidence type="ECO:0008006" key="10">
    <source>
        <dbReference type="Google" id="ProtNLM"/>
    </source>
</evidence>
<dbReference type="Gene3D" id="3.10.120.10">
    <property type="entry name" value="Cytochrome b5-like heme/steroid binding domain"/>
    <property type="match status" value="1"/>
</dbReference>
<dbReference type="InterPro" id="IPR000262">
    <property type="entry name" value="FMN-dep_DH"/>
</dbReference>
<dbReference type="STRING" id="669874.A0A1E4U3J5"/>
<dbReference type="FunFam" id="3.10.120.10:FF:000009">
    <property type="entry name" value="Cytochrome b2, mitochondrial, putative"/>
    <property type="match status" value="1"/>
</dbReference>
<dbReference type="InterPro" id="IPR018506">
    <property type="entry name" value="Cyt_B5_heme-BS"/>
</dbReference>
<dbReference type="PROSITE" id="PS00191">
    <property type="entry name" value="CYTOCHROME_B5_1"/>
    <property type="match status" value="1"/>
</dbReference>
<dbReference type="InterPro" id="IPR036400">
    <property type="entry name" value="Cyt_B5-like_heme/steroid_sf"/>
</dbReference>
<evidence type="ECO:0000256" key="1">
    <source>
        <dbReference type="ARBA" id="ARBA00001917"/>
    </source>
</evidence>
<dbReference type="GO" id="GO:0006089">
    <property type="term" value="P:lactate metabolic process"/>
    <property type="evidence" value="ECO:0007669"/>
    <property type="project" value="TreeGrafter"/>
</dbReference>
<dbReference type="PRINTS" id="PR00363">
    <property type="entry name" value="CYTOCHROMEB5"/>
</dbReference>
<dbReference type="InterPro" id="IPR013785">
    <property type="entry name" value="Aldolase_TIM"/>
</dbReference>
<dbReference type="SUPFAM" id="SSF55856">
    <property type="entry name" value="Cytochrome b5-like heme/steroid binding domain"/>
    <property type="match status" value="1"/>
</dbReference>
<accession>A0A1E4U3J5</accession>
<dbReference type="PROSITE" id="PS00557">
    <property type="entry name" value="FMN_HYDROXY_ACID_DH_1"/>
    <property type="match status" value="1"/>
</dbReference>
<dbReference type="PROSITE" id="PS50255">
    <property type="entry name" value="CYTOCHROME_B5_2"/>
    <property type="match status" value="1"/>
</dbReference>
<evidence type="ECO:0000313" key="9">
    <source>
        <dbReference type="Proteomes" id="UP000094236"/>
    </source>
</evidence>
<proteinExistence type="predicted"/>
<evidence type="ECO:0000313" key="8">
    <source>
        <dbReference type="EMBL" id="ODV98562.1"/>
    </source>
</evidence>
<dbReference type="PANTHER" id="PTHR10578:SF148">
    <property type="entry name" value="L-LACTATE DEHYDROGENASE (CYTOCHROME)"/>
    <property type="match status" value="1"/>
</dbReference>
<evidence type="ECO:0000259" key="6">
    <source>
        <dbReference type="PROSITE" id="PS50255"/>
    </source>
</evidence>
<keyword evidence="9" id="KW-1185">Reference proteome</keyword>
<dbReference type="InterPro" id="IPR037396">
    <property type="entry name" value="FMN_HAD"/>
</dbReference>
<name>A0A1E4U3J5_PACTA</name>
<organism evidence="8 9">
    <name type="scientific">Pachysolen tannophilus NRRL Y-2460</name>
    <dbReference type="NCBI Taxonomy" id="669874"/>
    <lineage>
        <taxon>Eukaryota</taxon>
        <taxon>Fungi</taxon>
        <taxon>Dikarya</taxon>
        <taxon>Ascomycota</taxon>
        <taxon>Saccharomycotina</taxon>
        <taxon>Pichiomycetes</taxon>
        <taxon>Pachysolenaceae</taxon>
        <taxon>Pachysolen</taxon>
    </lineage>
</organism>
<dbReference type="EMBL" id="KV454011">
    <property type="protein sequence ID" value="ODV98562.1"/>
    <property type="molecule type" value="Genomic_DNA"/>
</dbReference>
<reference evidence="9" key="1">
    <citation type="submission" date="2016-05" db="EMBL/GenBank/DDBJ databases">
        <title>Comparative genomics of biotechnologically important yeasts.</title>
        <authorList>
            <consortium name="DOE Joint Genome Institute"/>
            <person name="Riley R."/>
            <person name="Haridas S."/>
            <person name="Wolfe K.H."/>
            <person name="Lopes M.R."/>
            <person name="Hittinger C.T."/>
            <person name="Goker M."/>
            <person name="Salamov A."/>
            <person name="Wisecaver J."/>
            <person name="Long T.M."/>
            <person name="Aerts A.L."/>
            <person name="Barry K."/>
            <person name="Choi C."/>
            <person name="Clum A."/>
            <person name="Coughlan A.Y."/>
            <person name="Deshpande S."/>
            <person name="Douglass A.P."/>
            <person name="Hanson S.J."/>
            <person name="Klenk H.-P."/>
            <person name="Labutti K."/>
            <person name="Lapidus A."/>
            <person name="Lindquist E."/>
            <person name="Lipzen A."/>
            <person name="Meier-Kolthoff J.P."/>
            <person name="Ohm R.A."/>
            <person name="Otillar R.P."/>
            <person name="Pangilinan J."/>
            <person name="Peng Y."/>
            <person name="Rokas A."/>
            <person name="Rosa C.A."/>
            <person name="Scheuner C."/>
            <person name="Sibirny A.A."/>
            <person name="Slot J.C."/>
            <person name="Stielow J.B."/>
            <person name="Sun H."/>
            <person name="Kurtzman C.P."/>
            <person name="Blackwell M."/>
            <person name="Grigoriev I.V."/>
            <person name="Jeffries T.W."/>
        </authorList>
    </citation>
    <scope>NUCLEOTIDE SEQUENCE [LARGE SCALE GENOMIC DNA]</scope>
    <source>
        <strain evidence="9">NRRL Y-2460</strain>
    </source>
</reference>
<evidence type="ECO:0000256" key="3">
    <source>
        <dbReference type="ARBA" id="ARBA00022723"/>
    </source>
</evidence>
<evidence type="ECO:0000256" key="4">
    <source>
        <dbReference type="ARBA" id="ARBA00023002"/>
    </source>
</evidence>
<dbReference type="GO" id="GO:0020037">
    <property type="term" value="F:heme binding"/>
    <property type="evidence" value="ECO:0007669"/>
    <property type="project" value="InterPro"/>
</dbReference>
<keyword evidence="5" id="KW-0408">Iron</keyword>
<dbReference type="SMART" id="SM01117">
    <property type="entry name" value="Cyt-b5"/>
    <property type="match status" value="1"/>
</dbReference>
<dbReference type="GO" id="GO:0046872">
    <property type="term" value="F:metal ion binding"/>
    <property type="evidence" value="ECO:0007669"/>
    <property type="project" value="UniProtKB-KW"/>
</dbReference>
<dbReference type="Proteomes" id="UP000094236">
    <property type="component" value="Unassembled WGS sequence"/>
</dbReference>
<gene>
    <name evidence="8" type="ORF">PACTADRAFT_1032</name>
</gene>
<feature type="domain" description="Cytochrome b5 heme-binding" evidence="6">
    <location>
        <begin position="98"/>
        <end position="175"/>
    </location>
</feature>
<dbReference type="SUPFAM" id="SSF51395">
    <property type="entry name" value="FMN-linked oxidoreductases"/>
    <property type="match status" value="1"/>
</dbReference>
<comment type="cofactor">
    <cofactor evidence="1">
        <name>FMN</name>
        <dbReference type="ChEBI" id="CHEBI:58210"/>
    </cofactor>
</comment>
<feature type="domain" description="FMN hydroxy acid dehydrogenase" evidence="7">
    <location>
        <begin position="202"/>
        <end position="556"/>
    </location>
</feature>
<protein>
    <recommendedName>
        <fullName evidence="10">Cytochrome b2, mitochondrial</fullName>
    </recommendedName>
</protein>
<dbReference type="Pfam" id="PF00173">
    <property type="entry name" value="Cyt-b5"/>
    <property type="match status" value="1"/>
</dbReference>
<evidence type="ECO:0000259" key="7">
    <source>
        <dbReference type="PROSITE" id="PS51349"/>
    </source>
</evidence>
<dbReference type="Gene3D" id="3.20.20.70">
    <property type="entry name" value="Aldolase class I"/>
    <property type="match status" value="1"/>
</dbReference>
<keyword evidence="4" id="KW-0560">Oxidoreductase</keyword>
<evidence type="ECO:0000256" key="2">
    <source>
        <dbReference type="ARBA" id="ARBA00022617"/>
    </source>
</evidence>
<dbReference type="Pfam" id="PF01070">
    <property type="entry name" value="FMN_dh"/>
    <property type="match status" value="1"/>
</dbReference>
<dbReference type="InterPro" id="IPR001199">
    <property type="entry name" value="Cyt_B5-like_heme/steroid-bd"/>
</dbReference>
<keyword evidence="3" id="KW-0479">Metal-binding</keyword>
<sequence>MIEAFRLNVLRFKSKSQISFSRVVNSFQNTRSYHYSKNGNDNSSGNSNGNSNGSQYKYHEYFRITDKYRMKISASVAIGVNYYVFSSFSLIENQTFQTKLFTPEQVSRHNKKEDCWIVIDNKIYDITEFLGNHPGGASVLLKYAGRDATEIFSKIHSMDVIARRLSTSDCIGELVGSFPKVEEEEETVKEFIGTRNLENGVPPISAIFNLSDFEFIAKKVLPKTAYTYYATGSDDEFTLRENHHAYSRVYFRPKILTDVTNVDISTKFLDTEVQVPIYITAFAGSRMAHPDGELNLLKAAEKEGIIHMVPYQLSFPFTDYMKEVKSGQDQWCQLHFYSREEIENIGEQLAKYEKYKTVKAICINVDLASLGNRERDDKVRYEFDKDGSLDEFTSASDNRPCLTWTDIDRIKKLTNIPIILKGVQRAEDVILAAEHGLNGVILSNHGGRQLDFSKAPLEVLSEVHRATKGGILLPTNFNIFIDGGIRRGSDIIKALCLGATGVGLGRPFLFSISGYGEEGAIKVIQILKNDMIRSMKLLGVSKISELNADLIDTNMLTFRNRHADKLYDQVYEQLPFPTC</sequence>